<dbReference type="EMBL" id="JAFEKC020000013">
    <property type="protein sequence ID" value="KAK0511613.1"/>
    <property type="molecule type" value="Genomic_DNA"/>
</dbReference>
<dbReference type="InterPro" id="IPR051057">
    <property type="entry name" value="PI-PLC_domain"/>
</dbReference>
<dbReference type="Proteomes" id="UP001166286">
    <property type="component" value="Unassembled WGS sequence"/>
</dbReference>
<dbReference type="PANTHER" id="PTHR13593">
    <property type="match status" value="1"/>
</dbReference>
<accession>A0AA39R1I8</accession>
<dbReference type="Pfam" id="PF26146">
    <property type="entry name" value="PI-PLC_X"/>
    <property type="match status" value="1"/>
</dbReference>
<evidence type="ECO:0000313" key="2">
    <source>
        <dbReference type="EMBL" id="KAK0511613.1"/>
    </source>
</evidence>
<organism evidence="2 3">
    <name type="scientific">Cladonia borealis</name>
    <dbReference type="NCBI Taxonomy" id="184061"/>
    <lineage>
        <taxon>Eukaryota</taxon>
        <taxon>Fungi</taxon>
        <taxon>Dikarya</taxon>
        <taxon>Ascomycota</taxon>
        <taxon>Pezizomycotina</taxon>
        <taxon>Lecanoromycetes</taxon>
        <taxon>OSLEUM clade</taxon>
        <taxon>Lecanoromycetidae</taxon>
        <taxon>Lecanorales</taxon>
        <taxon>Lecanorineae</taxon>
        <taxon>Cladoniaceae</taxon>
        <taxon>Cladonia</taxon>
    </lineage>
</organism>
<gene>
    <name evidence="2" type="ORF">JMJ35_006186</name>
</gene>
<dbReference type="InterPro" id="IPR017946">
    <property type="entry name" value="PLC-like_Pdiesterase_TIM-brl"/>
</dbReference>
<proteinExistence type="predicted"/>
<evidence type="ECO:0008006" key="4">
    <source>
        <dbReference type="Google" id="ProtNLM"/>
    </source>
</evidence>
<sequence>MKSHILIPLIAQAAFAGILAPRNTSYACNNSPELCSRSYSNITQLGAHDSPFLTTTNSDVLSISDAGNQNINSTAQLTAGVRLLTAQVHNNNGSWDLCHTSCSLLNAGTLSTWLSQIKAWMDANPYDVVTILLVNSDNASAEDLNSQFEAANITSYAYQPPSTTTPLDTWPTLQELILNSTRLVTFVASLDPTSNTVAPYLLDEFTFVFENPYNVTSLSNFSCTADRPPAVQGQTATAISSGRLPLVNHFLDESIGLGIDIPNTGNITTTNGLTGTGSLGQAASDCSAAYGKAPAFLLVDFFDEGSTLSVVNSLNGISASVVGQTQPSATAISNAAVRRAGGSQFQLGSGSSGWLMVAIIAWHLHSI</sequence>
<keyword evidence="3" id="KW-1185">Reference proteome</keyword>
<dbReference type="AlphaFoldDB" id="A0AA39R1I8"/>
<reference evidence="2" key="1">
    <citation type="submission" date="2023-03" db="EMBL/GenBank/DDBJ databases">
        <title>Complete genome of Cladonia borealis.</title>
        <authorList>
            <person name="Park H."/>
        </authorList>
    </citation>
    <scope>NUCLEOTIDE SEQUENCE</scope>
    <source>
        <strain evidence="2">ANT050790</strain>
    </source>
</reference>
<name>A0AA39R1I8_9LECA</name>
<keyword evidence="1" id="KW-0732">Signal</keyword>
<dbReference type="GO" id="GO:0008081">
    <property type="term" value="F:phosphoric diester hydrolase activity"/>
    <property type="evidence" value="ECO:0007669"/>
    <property type="project" value="InterPro"/>
</dbReference>
<evidence type="ECO:0000313" key="3">
    <source>
        <dbReference type="Proteomes" id="UP001166286"/>
    </source>
</evidence>
<dbReference type="SUPFAM" id="SSF51695">
    <property type="entry name" value="PLC-like phosphodiesterases"/>
    <property type="match status" value="1"/>
</dbReference>
<dbReference type="Gene3D" id="3.20.20.190">
    <property type="entry name" value="Phosphatidylinositol (PI) phosphodiesterase"/>
    <property type="match status" value="1"/>
</dbReference>
<protein>
    <recommendedName>
        <fullName evidence="4">PLC-like phosphodiesterase</fullName>
    </recommendedName>
</protein>
<comment type="caution">
    <text evidence="2">The sequence shown here is derived from an EMBL/GenBank/DDBJ whole genome shotgun (WGS) entry which is preliminary data.</text>
</comment>
<feature type="signal peptide" evidence="1">
    <location>
        <begin position="1"/>
        <end position="20"/>
    </location>
</feature>
<feature type="chain" id="PRO_5041205381" description="PLC-like phosphodiesterase" evidence="1">
    <location>
        <begin position="21"/>
        <end position="367"/>
    </location>
</feature>
<dbReference type="PANTHER" id="PTHR13593:SF80">
    <property type="entry name" value="PLC-LIKE PHOSPHODIESTERASE"/>
    <property type="match status" value="1"/>
</dbReference>
<dbReference type="GO" id="GO:0006629">
    <property type="term" value="P:lipid metabolic process"/>
    <property type="evidence" value="ECO:0007669"/>
    <property type="project" value="InterPro"/>
</dbReference>
<evidence type="ECO:0000256" key="1">
    <source>
        <dbReference type="SAM" id="SignalP"/>
    </source>
</evidence>